<evidence type="ECO:0000313" key="1">
    <source>
        <dbReference type="EMBL" id="EER75591.1"/>
    </source>
</evidence>
<dbReference type="HOGENOM" id="CLU_1261042_0_0_9"/>
<dbReference type="STRING" id="585506.HMPREF0877_0102"/>
<proteinExistence type="predicted"/>
<sequence>MTDKAYIVVNEEQEHEVLEQFENQGYIWFGGGEKPTEWTPTSKVALGAFPYALLDDGELSWCYMSQLDNQKIVYDGRKESKMKISKEVYYALVEWRDNHELQTTFISGSDLFHFPHKIVEWVKDTNTLFDNRNRLIAILQWLNNKDIFEVEKPKKWVVRSKETDLDNNRLYVEIENHETLKYDVPTLAQDVPENATKFDTKEEAESWANAHQEVVEVEG</sequence>
<protein>
    <recommendedName>
        <fullName evidence="3">DUF1642 domain-containing protein</fullName>
    </recommendedName>
</protein>
<dbReference type="EMBL" id="ACKU01000004">
    <property type="protein sequence ID" value="EER75591.1"/>
    <property type="molecule type" value="Genomic_DNA"/>
</dbReference>
<dbReference type="Proteomes" id="UP000004528">
    <property type="component" value="Unassembled WGS sequence"/>
</dbReference>
<accession>C5R807</accession>
<evidence type="ECO:0000313" key="2">
    <source>
        <dbReference type="Proteomes" id="UP000004528"/>
    </source>
</evidence>
<comment type="caution">
    <text evidence="1">The sequence shown here is derived from an EMBL/GenBank/DDBJ whole genome shotgun (WGS) entry which is preliminary data.</text>
</comment>
<dbReference type="AlphaFoldDB" id="C5R807"/>
<dbReference type="OrthoDB" id="2146626at2"/>
<gene>
    <name evidence="1" type="ORF">HMPREF0877_0102</name>
</gene>
<reference evidence="1 2" key="1">
    <citation type="submission" date="2009-04" db="EMBL/GenBank/DDBJ databases">
        <authorList>
            <person name="Qin X."/>
            <person name="Bachman B."/>
            <person name="Battles P."/>
            <person name="Bell A."/>
            <person name="Bess C."/>
            <person name="Bickham C."/>
            <person name="Chaboub L."/>
            <person name="Chen D."/>
            <person name="Coyle M."/>
            <person name="Deiros D.R."/>
            <person name="Dinh H."/>
            <person name="Forbes L."/>
            <person name="Fowler G."/>
            <person name="Francisco L."/>
            <person name="Fu Q."/>
            <person name="Gubbala S."/>
            <person name="Hale W."/>
            <person name="Han Y."/>
            <person name="Hemphill L."/>
            <person name="Highlander S.K."/>
            <person name="Hirani K."/>
            <person name="Hogues M."/>
            <person name="Jackson L."/>
            <person name="Jakkamsetti A."/>
            <person name="Javaid M."/>
            <person name="Jiang H."/>
            <person name="Korchina V."/>
            <person name="Kovar C."/>
            <person name="Lara F."/>
            <person name="Lee S."/>
            <person name="Mata R."/>
            <person name="Mathew T."/>
            <person name="Moen C."/>
            <person name="Morales K."/>
            <person name="Munidasa M."/>
            <person name="Nazareth L."/>
            <person name="Ngo R."/>
            <person name="Nguyen L."/>
            <person name="Okwuonu G."/>
            <person name="Ongeri F."/>
            <person name="Patil S."/>
            <person name="Petrosino J."/>
            <person name="Pham C."/>
            <person name="Pham P."/>
            <person name="Pu L.-L."/>
            <person name="Puazo M."/>
            <person name="Raj R."/>
            <person name="Reid J."/>
            <person name="Rouhana J."/>
            <person name="Saada N."/>
            <person name="Shang Y."/>
            <person name="Simmons D."/>
            <person name="Thornton R."/>
            <person name="Warren J."/>
            <person name="Weissenberger G."/>
            <person name="Zhang J."/>
            <person name="Zhang L."/>
            <person name="Zhou C."/>
            <person name="Zhu D."/>
            <person name="Muzny D."/>
            <person name="Worley K."/>
            <person name="Gibbs R."/>
        </authorList>
    </citation>
    <scope>NUCLEOTIDE SEQUENCE [LARGE SCALE GENOMIC DNA]</scope>
    <source>
        <strain evidence="1 2">ATCC 33313</strain>
    </source>
</reference>
<organism evidence="1 2">
    <name type="scientific">Weissella paramesenteroides ATCC 33313</name>
    <dbReference type="NCBI Taxonomy" id="585506"/>
    <lineage>
        <taxon>Bacteria</taxon>
        <taxon>Bacillati</taxon>
        <taxon>Bacillota</taxon>
        <taxon>Bacilli</taxon>
        <taxon>Lactobacillales</taxon>
        <taxon>Lactobacillaceae</taxon>
        <taxon>Weissella</taxon>
    </lineage>
</organism>
<evidence type="ECO:0008006" key="3">
    <source>
        <dbReference type="Google" id="ProtNLM"/>
    </source>
</evidence>
<name>C5R807_WEIPA</name>
<keyword evidence="2" id="KW-1185">Reference proteome</keyword>
<dbReference type="RefSeq" id="WP_002829019.1">
    <property type="nucleotide sequence ID" value="NZ_GG697136.1"/>
</dbReference>